<reference evidence="4 5" key="1">
    <citation type="submission" date="2016-07" db="EMBL/GenBank/DDBJ databases">
        <title>Pervasive Adenine N6-methylation of Active Genes in Fungi.</title>
        <authorList>
            <consortium name="DOE Joint Genome Institute"/>
            <person name="Mondo S.J."/>
            <person name="Dannebaum R.O."/>
            <person name="Kuo R.C."/>
            <person name="Labutti K."/>
            <person name="Haridas S."/>
            <person name="Kuo A."/>
            <person name="Salamov A."/>
            <person name="Ahrendt S.R."/>
            <person name="Lipzen A."/>
            <person name="Sullivan W."/>
            <person name="Andreopoulos W.B."/>
            <person name="Clum A."/>
            <person name="Lindquist E."/>
            <person name="Daum C."/>
            <person name="Ramamoorthy G.K."/>
            <person name="Gryganskyi A."/>
            <person name="Culley D."/>
            <person name="Magnuson J.K."/>
            <person name="James T.Y."/>
            <person name="O'Malley M.A."/>
            <person name="Stajich J.E."/>
            <person name="Spatafora J.W."/>
            <person name="Visel A."/>
            <person name="Grigoriev I.V."/>
        </authorList>
    </citation>
    <scope>NUCLEOTIDE SEQUENCE [LARGE SCALE GENOMIC DNA]</scope>
    <source>
        <strain evidence="4 5">PL171</strain>
    </source>
</reference>
<dbReference type="HAMAP" id="MF_00308">
    <property type="entry name" value="PfdA"/>
    <property type="match status" value="1"/>
</dbReference>
<dbReference type="EMBL" id="MCFL01000003">
    <property type="protein sequence ID" value="ORZ40201.1"/>
    <property type="molecule type" value="Genomic_DNA"/>
</dbReference>
<comment type="caution">
    <text evidence="4">The sequence shown here is derived from an EMBL/GenBank/DDBJ whole genome shotgun (WGS) entry which is preliminary data.</text>
</comment>
<dbReference type="PANTHER" id="PTHR12674">
    <property type="entry name" value="PREFOLDIN SUBUNIT 5"/>
    <property type="match status" value="1"/>
</dbReference>
<name>A0A1Y2I2M8_9FUNG</name>
<dbReference type="GO" id="GO:1990113">
    <property type="term" value="P:RNA polymerase I assembly"/>
    <property type="evidence" value="ECO:0007669"/>
    <property type="project" value="TreeGrafter"/>
</dbReference>
<evidence type="ECO:0000256" key="1">
    <source>
        <dbReference type="ARBA" id="ARBA00010048"/>
    </source>
</evidence>
<organism evidence="4 5">
    <name type="scientific">Catenaria anguillulae PL171</name>
    <dbReference type="NCBI Taxonomy" id="765915"/>
    <lineage>
        <taxon>Eukaryota</taxon>
        <taxon>Fungi</taxon>
        <taxon>Fungi incertae sedis</taxon>
        <taxon>Blastocladiomycota</taxon>
        <taxon>Blastocladiomycetes</taxon>
        <taxon>Blastocladiales</taxon>
        <taxon>Catenariaceae</taxon>
        <taxon>Catenaria</taxon>
    </lineage>
</organism>
<dbReference type="NCBIfam" id="TIGR00293">
    <property type="entry name" value="prefoldin subunit alpha"/>
    <property type="match status" value="1"/>
</dbReference>
<dbReference type="CDD" id="cd23157">
    <property type="entry name" value="Prefoldin_5"/>
    <property type="match status" value="1"/>
</dbReference>
<evidence type="ECO:0000256" key="2">
    <source>
        <dbReference type="ARBA" id="ARBA00023186"/>
    </source>
</evidence>
<sequence>MSSQDRQVINLDNIPLQQLQAIQEQLSNEIQALTNSFTQLKQAQAKFTDCRASLDSIKPNNQGKSMLIPLTNSLYVQGRLSNPDRVIVDVGTGYYVEKKVADAKEFYQRKTDYIKENLEKLQATIVSKQDSLRTISQVAQSKAMAMRQQQLKEAATGSSTAAEASA</sequence>
<keyword evidence="5" id="KW-1185">Reference proteome</keyword>
<keyword evidence="3" id="KW-0175">Coiled coil</keyword>
<comment type="similarity">
    <text evidence="1">Belongs to the prefoldin subunit alpha family.</text>
</comment>
<dbReference type="InterPro" id="IPR011599">
    <property type="entry name" value="PFD_alpha_archaea"/>
</dbReference>
<dbReference type="GO" id="GO:0016272">
    <property type="term" value="C:prefoldin complex"/>
    <property type="evidence" value="ECO:0007669"/>
    <property type="project" value="InterPro"/>
</dbReference>
<dbReference type="PANTHER" id="PTHR12674:SF2">
    <property type="entry name" value="PREFOLDIN SUBUNIT 5"/>
    <property type="match status" value="1"/>
</dbReference>
<dbReference type="FunFam" id="1.10.287.370:FF:000004">
    <property type="entry name" value="Probable prefoldin subunit 5"/>
    <property type="match status" value="1"/>
</dbReference>
<dbReference type="SUPFAM" id="SSF46579">
    <property type="entry name" value="Prefoldin"/>
    <property type="match status" value="1"/>
</dbReference>
<keyword evidence="2" id="KW-0143">Chaperone</keyword>
<dbReference type="InterPro" id="IPR009053">
    <property type="entry name" value="Prefoldin"/>
</dbReference>
<evidence type="ECO:0000256" key="3">
    <source>
        <dbReference type="SAM" id="Coils"/>
    </source>
</evidence>
<proteinExistence type="inferred from homology"/>
<dbReference type="Pfam" id="PF02996">
    <property type="entry name" value="Prefoldin"/>
    <property type="match status" value="1"/>
</dbReference>
<dbReference type="GO" id="GO:0006457">
    <property type="term" value="P:protein folding"/>
    <property type="evidence" value="ECO:0007669"/>
    <property type="project" value="InterPro"/>
</dbReference>
<dbReference type="GO" id="GO:0005737">
    <property type="term" value="C:cytoplasm"/>
    <property type="evidence" value="ECO:0007669"/>
    <property type="project" value="TreeGrafter"/>
</dbReference>
<feature type="coiled-coil region" evidence="3">
    <location>
        <begin position="16"/>
        <end position="43"/>
    </location>
</feature>
<dbReference type="AlphaFoldDB" id="A0A1Y2I2M8"/>
<dbReference type="GO" id="GO:0051082">
    <property type="term" value="F:unfolded protein binding"/>
    <property type="evidence" value="ECO:0007669"/>
    <property type="project" value="InterPro"/>
</dbReference>
<evidence type="ECO:0000313" key="4">
    <source>
        <dbReference type="EMBL" id="ORZ40201.1"/>
    </source>
</evidence>
<dbReference type="OrthoDB" id="10267474at2759"/>
<dbReference type="GO" id="GO:1990115">
    <property type="term" value="P:RNA polymerase III assembly"/>
    <property type="evidence" value="ECO:0007669"/>
    <property type="project" value="TreeGrafter"/>
</dbReference>
<gene>
    <name evidence="4" type="ORF">BCR44DRAFT_1457611</name>
</gene>
<dbReference type="Gene3D" id="1.10.287.370">
    <property type="match status" value="1"/>
</dbReference>
<protein>
    <submittedName>
        <fullName evidence="4">Prefoldin alpha subunit</fullName>
    </submittedName>
</protein>
<dbReference type="Proteomes" id="UP000193411">
    <property type="component" value="Unassembled WGS sequence"/>
</dbReference>
<accession>A0A1Y2I2M8</accession>
<evidence type="ECO:0000313" key="5">
    <source>
        <dbReference type="Proteomes" id="UP000193411"/>
    </source>
</evidence>
<dbReference type="STRING" id="765915.A0A1Y2I2M8"/>
<dbReference type="GO" id="GO:1990114">
    <property type="term" value="P:RNA polymerase II core complex assembly"/>
    <property type="evidence" value="ECO:0007669"/>
    <property type="project" value="TreeGrafter"/>
</dbReference>
<dbReference type="InterPro" id="IPR004127">
    <property type="entry name" value="Prefoldin_subunit_alpha"/>
</dbReference>